<evidence type="ECO:0000313" key="10">
    <source>
        <dbReference type="Proteomes" id="UP000244441"/>
    </source>
</evidence>
<keyword evidence="3 6" id="KW-0564">Palmitate</keyword>
<keyword evidence="4 6" id="KW-0998">Cell outer membrane</keyword>
<keyword evidence="2 6" id="KW-0472">Membrane</keyword>
<dbReference type="GO" id="GO:1990063">
    <property type="term" value="C:Bam protein complex"/>
    <property type="evidence" value="ECO:0007669"/>
    <property type="project" value="TreeGrafter"/>
</dbReference>
<evidence type="ECO:0000259" key="8">
    <source>
        <dbReference type="Pfam" id="PF13525"/>
    </source>
</evidence>
<evidence type="ECO:0000256" key="1">
    <source>
        <dbReference type="ARBA" id="ARBA00022729"/>
    </source>
</evidence>
<dbReference type="InterPro" id="IPR017689">
    <property type="entry name" value="BamD"/>
</dbReference>
<dbReference type="RefSeq" id="WP_108603353.1">
    <property type="nucleotide sequence ID" value="NZ_CP026604.1"/>
</dbReference>
<feature type="domain" description="Outer membrane lipoprotein BamD-like" evidence="8">
    <location>
        <begin position="45"/>
        <end position="247"/>
    </location>
</feature>
<evidence type="ECO:0000256" key="6">
    <source>
        <dbReference type="HAMAP-Rule" id="MF_00922"/>
    </source>
</evidence>
<comment type="similarity">
    <text evidence="6">Belongs to the BamD family.</text>
</comment>
<keyword evidence="5 6" id="KW-0449">Lipoprotein</keyword>
<feature type="signal peptide" evidence="7">
    <location>
        <begin position="1"/>
        <end position="27"/>
    </location>
</feature>
<dbReference type="GO" id="GO:0043165">
    <property type="term" value="P:Gram-negative-bacterium-type cell outer membrane assembly"/>
    <property type="evidence" value="ECO:0007669"/>
    <property type="project" value="UniProtKB-UniRule"/>
</dbReference>
<gene>
    <name evidence="6" type="primary">bamD</name>
    <name evidence="9" type="ORF">C2869_13015</name>
</gene>
<sequence length="262" mass="29471">MLLFSKNLKLSASKALLALACSASLVACSSSPDEIIIEEKSSLQAEYEKAKTFLEGGAYFPASEILNALDSQFPFGPHSHQVQLDLIYVNYKMSKSAQALASIDRFLRMNPNHQNIDYVHYLRGLVNIQLAKNAFQEAFGIERYDRDVKTIGEAFSDFSTIVNDHPDSKYAADARQRMVYLKDFMAKTEIAAAEYYIARQAYAAAANRAKRVVETFGETNQVAKALDIMVISYEELGLEPLKQNAQKVLKLNYPNYQRNILN</sequence>
<dbReference type="KEGG" id="cate:C2869_13015"/>
<dbReference type="PANTHER" id="PTHR37423:SF1">
    <property type="entry name" value="OUTER MEMBRANE PROTEIN ASSEMBLY FACTOR BAMD"/>
    <property type="match status" value="1"/>
</dbReference>
<comment type="subcellular location">
    <subcellularLocation>
        <location evidence="6">Cell outer membrane</location>
        <topology evidence="6">Lipid-anchor</topology>
    </subcellularLocation>
</comment>
<evidence type="ECO:0000256" key="2">
    <source>
        <dbReference type="ARBA" id="ARBA00023136"/>
    </source>
</evidence>
<name>A0A2S0VSV9_9ALTE</name>
<dbReference type="InterPro" id="IPR011990">
    <property type="entry name" value="TPR-like_helical_dom_sf"/>
</dbReference>
<protein>
    <recommendedName>
        <fullName evidence="6">Outer membrane protein assembly factor BamD</fullName>
    </recommendedName>
</protein>
<dbReference type="CDD" id="cd15830">
    <property type="entry name" value="BamD"/>
    <property type="match status" value="1"/>
</dbReference>
<comment type="subunit">
    <text evidence="6">Part of the Bam complex.</text>
</comment>
<evidence type="ECO:0000256" key="3">
    <source>
        <dbReference type="ARBA" id="ARBA00023139"/>
    </source>
</evidence>
<dbReference type="Gene3D" id="1.25.40.10">
    <property type="entry name" value="Tetratricopeptide repeat domain"/>
    <property type="match status" value="1"/>
</dbReference>
<evidence type="ECO:0000256" key="4">
    <source>
        <dbReference type="ARBA" id="ARBA00023237"/>
    </source>
</evidence>
<accession>A0A2S0VSV9</accession>
<dbReference type="Pfam" id="PF13525">
    <property type="entry name" value="YfiO"/>
    <property type="match status" value="1"/>
</dbReference>
<keyword evidence="10" id="KW-1185">Reference proteome</keyword>
<dbReference type="Proteomes" id="UP000244441">
    <property type="component" value="Chromosome"/>
</dbReference>
<dbReference type="PANTHER" id="PTHR37423">
    <property type="entry name" value="SOLUBLE LYTIC MUREIN TRANSGLYCOSYLASE-RELATED"/>
    <property type="match status" value="1"/>
</dbReference>
<dbReference type="GO" id="GO:0051205">
    <property type="term" value="P:protein insertion into membrane"/>
    <property type="evidence" value="ECO:0007669"/>
    <property type="project" value="UniProtKB-UniRule"/>
</dbReference>
<feature type="chain" id="PRO_5015794703" description="Outer membrane protein assembly factor BamD" evidence="7">
    <location>
        <begin position="28"/>
        <end position="262"/>
    </location>
</feature>
<dbReference type="OrthoDB" id="9779191at2"/>
<evidence type="ECO:0000256" key="5">
    <source>
        <dbReference type="ARBA" id="ARBA00023288"/>
    </source>
</evidence>
<dbReference type="NCBIfam" id="TIGR03302">
    <property type="entry name" value="OM_YfiO"/>
    <property type="match status" value="1"/>
</dbReference>
<organism evidence="9 10">
    <name type="scientific">Saccharobesus litoralis</name>
    <dbReference type="NCBI Taxonomy" id="2172099"/>
    <lineage>
        <taxon>Bacteria</taxon>
        <taxon>Pseudomonadati</taxon>
        <taxon>Pseudomonadota</taxon>
        <taxon>Gammaproteobacteria</taxon>
        <taxon>Alteromonadales</taxon>
        <taxon>Alteromonadaceae</taxon>
        <taxon>Saccharobesus</taxon>
    </lineage>
</organism>
<keyword evidence="1 6" id="KW-0732">Signal</keyword>
<dbReference type="EMBL" id="CP026604">
    <property type="protein sequence ID" value="AWB67306.1"/>
    <property type="molecule type" value="Genomic_DNA"/>
</dbReference>
<dbReference type="PROSITE" id="PS51257">
    <property type="entry name" value="PROKAR_LIPOPROTEIN"/>
    <property type="match status" value="1"/>
</dbReference>
<dbReference type="InterPro" id="IPR039565">
    <property type="entry name" value="BamD-like"/>
</dbReference>
<dbReference type="AlphaFoldDB" id="A0A2S0VSV9"/>
<evidence type="ECO:0000313" key="9">
    <source>
        <dbReference type="EMBL" id="AWB67306.1"/>
    </source>
</evidence>
<comment type="function">
    <text evidence="6">Part of the outer membrane protein assembly complex, which is involved in assembly and insertion of beta-barrel proteins into the outer membrane.</text>
</comment>
<dbReference type="SUPFAM" id="SSF48452">
    <property type="entry name" value="TPR-like"/>
    <property type="match status" value="1"/>
</dbReference>
<evidence type="ECO:0000256" key="7">
    <source>
        <dbReference type="SAM" id="SignalP"/>
    </source>
</evidence>
<dbReference type="HAMAP" id="MF_00922">
    <property type="entry name" value="OM_assembly_BamD"/>
    <property type="match status" value="1"/>
</dbReference>
<proteinExistence type="inferred from homology"/>
<reference evidence="9 10" key="1">
    <citation type="submission" date="2018-01" db="EMBL/GenBank/DDBJ databases">
        <title>Genome sequence of a Cantenovulum-like bacteria.</title>
        <authorList>
            <person name="Tan W.R."/>
            <person name="Lau N.-S."/>
            <person name="Go F."/>
            <person name="Amirul A.-A.A."/>
        </authorList>
    </citation>
    <scope>NUCLEOTIDE SEQUENCE [LARGE SCALE GENOMIC DNA]</scope>
    <source>
        <strain evidence="9 10">CCB-QB4</strain>
    </source>
</reference>